<feature type="active site" description="Proton donor" evidence="5">
    <location>
        <position position="69"/>
    </location>
</feature>
<feature type="non-terminal residue" evidence="7">
    <location>
        <position position="106"/>
    </location>
</feature>
<dbReference type="GO" id="GO:0005975">
    <property type="term" value="P:carbohydrate metabolic process"/>
    <property type="evidence" value="ECO:0007669"/>
    <property type="project" value="InterPro"/>
</dbReference>
<dbReference type="InterPro" id="IPR015883">
    <property type="entry name" value="Glyco_hydro_20_cat"/>
</dbReference>
<evidence type="ECO:0000259" key="6">
    <source>
        <dbReference type="Pfam" id="PF00728"/>
    </source>
</evidence>
<accession>A0A2K3N807</accession>
<dbReference type="PANTHER" id="PTHR22600:SF44">
    <property type="entry name" value="BETA-HEXOSAMINIDASE"/>
    <property type="match status" value="1"/>
</dbReference>
<evidence type="ECO:0000256" key="1">
    <source>
        <dbReference type="ARBA" id="ARBA00001231"/>
    </source>
</evidence>
<evidence type="ECO:0000313" key="8">
    <source>
        <dbReference type="Proteomes" id="UP000236291"/>
    </source>
</evidence>
<gene>
    <name evidence="7" type="ORF">L195_g022457</name>
</gene>
<comment type="caution">
    <text evidence="7">The sequence shown here is derived from an EMBL/GenBank/DDBJ whole genome shotgun (WGS) entry which is preliminary data.</text>
</comment>
<dbReference type="InterPro" id="IPR017853">
    <property type="entry name" value="GH"/>
</dbReference>
<protein>
    <recommendedName>
        <fullName evidence="3">beta-N-acetylhexosaminidase</fullName>
        <ecNumber evidence="3">3.2.1.52</ecNumber>
    </recommendedName>
</protein>
<reference evidence="7 8" key="2">
    <citation type="journal article" date="2017" name="Front. Plant Sci.">
        <title>Gene Classification and Mining of Molecular Markers Useful in Red Clover (Trifolium pratense) Breeding.</title>
        <authorList>
            <person name="Istvanek J."/>
            <person name="Dluhosova J."/>
            <person name="Dluhos P."/>
            <person name="Patkova L."/>
            <person name="Nedelnik J."/>
            <person name="Repkova J."/>
        </authorList>
    </citation>
    <scope>NUCLEOTIDE SEQUENCE [LARGE SCALE GENOMIC DNA]</scope>
    <source>
        <strain evidence="8">cv. Tatra</strain>
        <tissue evidence="7">Young leaves</tissue>
    </source>
</reference>
<dbReference type="STRING" id="57577.A0A2K3N807"/>
<dbReference type="SUPFAM" id="SSF51445">
    <property type="entry name" value="(Trans)glycosidases"/>
    <property type="match status" value="1"/>
</dbReference>
<keyword evidence="4" id="KW-0378">Hydrolase</keyword>
<evidence type="ECO:0000256" key="2">
    <source>
        <dbReference type="ARBA" id="ARBA00006285"/>
    </source>
</evidence>
<dbReference type="Gene3D" id="3.20.20.80">
    <property type="entry name" value="Glycosidases"/>
    <property type="match status" value="1"/>
</dbReference>
<dbReference type="EMBL" id="ASHM01017486">
    <property type="protein sequence ID" value="PNX99193.1"/>
    <property type="molecule type" value="Genomic_DNA"/>
</dbReference>
<evidence type="ECO:0000313" key="7">
    <source>
        <dbReference type="EMBL" id="PNX99193.1"/>
    </source>
</evidence>
<dbReference type="GO" id="GO:0030203">
    <property type="term" value="P:glycosaminoglycan metabolic process"/>
    <property type="evidence" value="ECO:0007669"/>
    <property type="project" value="TreeGrafter"/>
</dbReference>
<name>A0A2K3N807_TRIPR</name>
<evidence type="ECO:0000256" key="5">
    <source>
        <dbReference type="PIRSR" id="PIRSR625705-1"/>
    </source>
</evidence>
<dbReference type="GO" id="GO:0004563">
    <property type="term" value="F:beta-N-acetylhexosaminidase activity"/>
    <property type="evidence" value="ECO:0007669"/>
    <property type="project" value="UniProtKB-EC"/>
</dbReference>
<proteinExistence type="inferred from homology"/>
<dbReference type="InterPro" id="IPR025705">
    <property type="entry name" value="Beta_hexosaminidase_sua/sub"/>
</dbReference>
<comment type="catalytic activity">
    <reaction evidence="1">
        <text>Hydrolysis of terminal non-reducing N-acetyl-D-hexosamine residues in N-acetyl-beta-D-hexosaminides.</text>
        <dbReference type="EC" id="3.2.1.52"/>
    </reaction>
</comment>
<comment type="similarity">
    <text evidence="2">Belongs to the glycosyl hydrolase 20 family.</text>
</comment>
<dbReference type="AlphaFoldDB" id="A0A2K3N807"/>
<dbReference type="ExpressionAtlas" id="A0A2K3N807">
    <property type="expression patterns" value="baseline"/>
</dbReference>
<dbReference type="Proteomes" id="UP000236291">
    <property type="component" value="Unassembled WGS sequence"/>
</dbReference>
<organism evidence="7 8">
    <name type="scientific">Trifolium pratense</name>
    <name type="common">Red clover</name>
    <dbReference type="NCBI Taxonomy" id="57577"/>
    <lineage>
        <taxon>Eukaryota</taxon>
        <taxon>Viridiplantae</taxon>
        <taxon>Streptophyta</taxon>
        <taxon>Embryophyta</taxon>
        <taxon>Tracheophyta</taxon>
        <taxon>Spermatophyta</taxon>
        <taxon>Magnoliopsida</taxon>
        <taxon>eudicotyledons</taxon>
        <taxon>Gunneridae</taxon>
        <taxon>Pentapetalae</taxon>
        <taxon>rosids</taxon>
        <taxon>fabids</taxon>
        <taxon>Fabales</taxon>
        <taxon>Fabaceae</taxon>
        <taxon>Papilionoideae</taxon>
        <taxon>50 kb inversion clade</taxon>
        <taxon>NPAAA clade</taxon>
        <taxon>Hologalegina</taxon>
        <taxon>IRL clade</taxon>
        <taxon>Trifolieae</taxon>
        <taxon>Trifolium</taxon>
    </lineage>
</organism>
<dbReference type="Pfam" id="PF00728">
    <property type="entry name" value="Glyco_hydro_20"/>
    <property type="match status" value="1"/>
</dbReference>
<evidence type="ECO:0000256" key="3">
    <source>
        <dbReference type="ARBA" id="ARBA00012663"/>
    </source>
</evidence>
<sequence length="106" mass="11875">MRGINVMAEVDVPGHAESWGAGYPDIWPSPTCRSPLDVTKKFTFDVLSGIMTDIRKIFPFELFHLGGDEVNTGQLQVHNMTANDAYQYFVLKAQSMALLKNWSPVN</sequence>
<dbReference type="PANTHER" id="PTHR22600">
    <property type="entry name" value="BETA-HEXOSAMINIDASE"/>
    <property type="match status" value="1"/>
</dbReference>
<evidence type="ECO:0000256" key="4">
    <source>
        <dbReference type="ARBA" id="ARBA00022801"/>
    </source>
</evidence>
<dbReference type="EC" id="3.2.1.52" evidence="3"/>
<reference evidence="7 8" key="1">
    <citation type="journal article" date="2014" name="Am. J. Bot.">
        <title>Genome assembly and annotation for red clover (Trifolium pratense; Fabaceae).</title>
        <authorList>
            <person name="Istvanek J."/>
            <person name="Jaros M."/>
            <person name="Krenek A."/>
            <person name="Repkova J."/>
        </authorList>
    </citation>
    <scope>NUCLEOTIDE SEQUENCE [LARGE SCALE GENOMIC DNA]</scope>
    <source>
        <strain evidence="8">cv. Tatra</strain>
        <tissue evidence="7">Young leaves</tissue>
    </source>
</reference>
<feature type="domain" description="Glycoside hydrolase family 20 catalytic" evidence="6">
    <location>
        <begin position="2"/>
        <end position="79"/>
    </location>
</feature>
<dbReference type="GO" id="GO:0016020">
    <property type="term" value="C:membrane"/>
    <property type="evidence" value="ECO:0007669"/>
    <property type="project" value="TreeGrafter"/>
</dbReference>